<dbReference type="SUPFAM" id="SSF53300">
    <property type="entry name" value="vWA-like"/>
    <property type="match status" value="1"/>
</dbReference>
<keyword evidence="1" id="KW-0723">Serine/threonine-protein kinase</keyword>
<dbReference type="Gene3D" id="3.20.200.10">
    <property type="entry name" value="MHCK/EF2 kinase"/>
    <property type="match status" value="1"/>
</dbReference>
<evidence type="ECO:0000256" key="5">
    <source>
        <dbReference type="ARBA" id="ARBA00022840"/>
    </source>
</evidence>
<evidence type="ECO:0000313" key="10">
    <source>
        <dbReference type="Proteomes" id="UP000751190"/>
    </source>
</evidence>
<dbReference type="PANTHER" id="PTHR45992">
    <property type="entry name" value="EUKARYOTIC ELONGATION FACTOR 2 KINASE-RELATED"/>
    <property type="match status" value="1"/>
</dbReference>
<reference evidence="9" key="1">
    <citation type="submission" date="2021-05" db="EMBL/GenBank/DDBJ databases">
        <title>The genome of the haptophyte Pavlova lutheri (Diacronema luteri, Pavlovales) - a model for lipid biosynthesis in eukaryotic algae.</title>
        <authorList>
            <person name="Hulatt C.J."/>
            <person name="Posewitz M.C."/>
        </authorList>
    </citation>
    <scope>NUCLEOTIDE SEQUENCE</scope>
    <source>
        <strain evidence="9">NIVA-4/92</strain>
    </source>
</reference>
<keyword evidence="10" id="KW-1185">Reference proteome</keyword>
<dbReference type="GO" id="GO:0005524">
    <property type="term" value="F:ATP binding"/>
    <property type="evidence" value="ECO:0007669"/>
    <property type="project" value="UniProtKB-KW"/>
</dbReference>
<proteinExistence type="predicted"/>
<gene>
    <name evidence="9" type="ORF">KFE25_005156</name>
</gene>
<feature type="region of interest" description="Disordered" evidence="6">
    <location>
        <begin position="577"/>
        <end position="607"/>
    </location>
</feature>
<keyword evidence="5" id="KW-0067">ATP-binding</keyword>
<feature type="domain" description="VWFA" evidence="7">
    <location>
        <begin position="118"/>
        <end position="324"/>
    </location>
</feature>
<evidence type="ECO:0000259" key="8">
    <source>
        <dbReference type="PROSITE" id="PS51158"/>
    </source>
</evidence>
<feature type="domain" description="Alpha-type protein kinase" evidence="8">
    <location>
        <begin position="383"/>
        <end position="716"/>
    </location>
</feature>
<dbReference type="GO" id="GO:0004674">
    <property type="term" value="F:protein serine/threonine kinase activity"/>
    <property type="evidence" value="ECO:0007669"/>
    <property type="project" value="UniProtKB-KW"/>
</dbReference>
<evidence type="ECO:0008006" key="11">
    <source>
        <dbReference type="Google" id="ProtNLM"/>
    </source>
</evidence>
<dbReference type="InterPro" id="IPR002035">
    <property type="entry name" value="VWF_A"/>
</dbReference>
<evidence type="ECO:0000256" key="4">
    <source>
        <dbReference type="ARBA" id="ARBA00022777"/>
    </source>
</evidence>
<dbReference type="InterPro" id="IPR011009">
    <property type="entry name" value="Kinase-like_dom_sf"/>
</dbReference>
<dbReference type="SUPFAM" id="SSF56112">
    <property type="entry name" value="Protein kinase-like (PK-like)"/>
    <property type="match status" value="1"/>
</dbReference>
<dbReference type="PANTHER" id="PTHR45992:SF11">
    <property type="entry name" value="ALPHA-TYPE PROTEIN KINASE DOMAIN-CONTAINING PROTEIN"/>
    <property type="match status" value="1"/>
</dbReference>
<accession>A0A8J5X5I8</accession>
<evidence type="ECO:0000256" key="6">
    <source>
        <dbReference type="SAM" id="MobiDB-lite"/>
    </source>
</evidence>
<evidence type="ECO:0000256" key="2">
    <source>
        <dbReference type="ARBA" id="ARBA00022679"/>
    </source>
</evidence>
<dbReference type="PROSITE" id="PS50234">
    <property type="entry name" value="VWFA"/>
    <property type="match status" value="1"/>
</dbReference>
<dbReference type="EMBL" id="JAGTXO010000054">
    <property type="protein sequence ID" value="KAG8458309.1"/>
    <property type="molecule type" value="Genomic_DNA"/>
</dbReference>
<organism evidence="9 10">
    <name type="scientific">Diacronema lutheri</name>
    <name type="common">Unicellular marine alga</name>
    <name type="synonym">Monochrysis lutheri</name>
    <dbReference type="NCBI Taxonomy" id="2081491"/>
    <lineage>
        <taxon>Eukaryota</taxon>
        <taxon>Haptista</taxon>
        <taxon>Haptophyta</taxon>
        <taxon>Pavlovophyceae</taxon>
        <taxon>Pavlovales</taxon>
        <taxon>Pavlovaceae</taxon>
        <taxon>Diacronema</taxon>
    </lineage>
</organism>
<feature type="region of interest" description="Disordered" evidence="6">
    <location>
        <begin position="726"/>
        <end position="763"/>
    </location>
</feature>
<dbReference type="OrthoDB" id="543536at2759"/>
<evidence type="ECO:0000256" key="1">
    <source>
        <dbReference type="ARBA" id="ARBA00022527"/>
    </source>
</evidence>
<dbReference type="Gene3D" id="3.40.50.410">
    <property type="entry name" value="von Willebrand factor, type A domain"/>
    <property type="match status" value="1"/>
</dbReference>
<keyword evidence="3" id="KW-0547">Nucleotide-binding</keyword>
<evidence type="ECO:0000259" key="7">
    <source>
        <dbReference type="PROSITE" id="PS50234"/>
    </source>
</evidence>
<evidence type="ECO:0000256" key="3">
    <source>
        <dbReference type="ARBA" id="ARBA00022741"/>
    </source>
</evidence>
<feature type="compositionally biased region" description="Acidic residues" evidence="6">
    <location>
        <begin position="590"/>
        <end position="599"/>
    </location>
</feature>
<sequence length="763" mass="82128">MSTDVPIVPTSAVSLVSCAHGRQRRAERGIERRDLQAAIKYGARREARPDARTGKLRWKVQHEGVVYVTDATLRREITSYRVGPPALMPHVPLTVIEQLDLHAARERVRGAPSSWTSHTVLVVDGSASMKQCDVPGAFNRSDAVWAALVFDLLGEQLERGLAAPTDIVSIVEIRERATTLCEREPLTWGLLNQVLDLHGTRAPRSHGCYAPALAEAERLLLTTQGSGCALGLLVLSDGRPSDHVPVGAGSIGDKHAQMVREWTANLASQLGRRLSIAAVGFGPPHADFDVLRAMAAEGAEFGASSTFVHACLSTATLGTALTTLSRSVSTTRAELTAQCGSVCPREVRAVRREARSGLAPGAEIDVKDWTVYAGASSLIGCWRLDEGLRTWQAAEPFGGARVAGVMVHERIFGEGAERMVHRFHELASDMAIVGAPLVAKETRFVHSFTSKEHMDYHRVFLRTQGHAERLARRFNAAVAQLGAQLGAPRVEFLDARIYVVRDVNLGEYGRLVEKQLDPLGYTKWNSNNGFVRGQAETRADSAAEVGSGSADARALPADPPCVNVDRAAAHGVLGAIAESDEEAAERSDGEVDDGSDDGSDGGSDVPTGALELSVRGLYVARARLQPELVPPAFTHFSYECTGGRMMVCDLQGTLTPPPSADGTPTYELTDPVIHFGSTSGRTGVYGRTDRGRLGMSRFFETHTCNELCCMLRLPPRDAASTLEPLRRNARDARRRRAAKFGSAPRPLANALSGGITRAQPDAA</sequence>
<dbReference type="Pfam" id="PF02816">
    <property type="entry name" value="Alpha_kinase"/>
    <property type="match status" value="2"/>
</dbReference>
<dbReference type="InterPro" id="IPR036465">
    <property type="entry name" value="vWFA_dom_sf"/>
</dbReference>
<keyword evidence="2" id="KW-0808">Transferase</keyword>
<dbReference type="InterPro" id="IPR051852">
    <property type="entry name" value="Alpha-type_PK"/>
</dbReference>
<name>A0A8J5X5I8_DIALT</name>
<dbReference type="PROSITE" id="PS51158">
    <property type="entry name" value="ALPHA_KINASE"/>
    <property type="match status" value="1"/>
</dbReference>
<dbReference type="InterPro" id="IPR004166">
    <property type="entry name" value="a-kinase_dom"/>
</dbReference>
<dbReference type="SMART" id="SM00811">
    <property type="entry name" value="Alpha_kinase"/>
    <property type="match status" value="1"/>
</dbReference>
<dbReference type="Proteomes" id="UP000751190">
    <property type="component" value="Unassembled WGS sequence"/>
</dbReference>
<protein>
    <recommendedName>
        <fullName evidence="11">Alpha-type protein kinase domain-containing protein</fullName>
    </recommendedName>
</protein>
<comment type="caution">
    <text evidence="9">The sequence shown here is derived from an EMBL/GenBank/DDBJ whole genome shotgun (WGS) entry which is preliminary data.</text>
</comment>
<dbReference type="OMA" id="RIEFLEC"/>
<evidence type="ECO:0000313" key="9">
    <source>
        <dbReference type="EMBL" id="KAG8458309.1"/>
    </source>
</evidence>
<keyword evidence="4" id="KW-0418">Kinase</keyword>
<dbReference type="AlphaFoldDB" id="A0A8J5X5I8"/>